<dbReference type="EMBL" id="CM017641">
    <property type="protein sequence ID" value="TYJ28495.1"/>
    <property type="molecule type" value="Genomic_DNA"/>
</dbReference>
<dbReference type="Proteomes" id="UP000323597">
    <property type="component" value="Chromosome A06"/>
</dbReference>
<reference evidence="1 2" key="1">
    <citation type="submission" date="2019-07" db="EMBL/GenBank/DDBJ databases">
        <title>WGS assembly of Gossypium mustelinum.</title>
        <authorList>
            <person name="Chen Z.J."/>
            <person name="Sreedasyam A."/>
            <person name="Ando A."/>
            <person name="Song Q."/>
            <person name="De L."/>
            <person name="Hulse-Kemp A."/>
            <person name="Ding M."/>
            <person name="Ye W."/>
            <person name="Kirkbride R."/>
            <person name="Jenkins J."/>
            <person name="Plott C."/>
            <person name="Lovell J."/>
            <person name="Lin Y.-M."/>
            <person name="Vaughn R."/>
            <person name="Liu B."/>
            <person name="Li W."/>
            <person name="Simpson S."/>
            <person name="Scheffler B."/>
            <person name="Saski C."/>
            <person name="Grover C."/>
            <person name="Hu G."/>
            <person name="Conover J."/>
            <person name="Carlson J."/>
            <person name="Shu S."/>
            <person name="Boston L."/>
            <person name="Williams M."/>
            <person name="Peterson D."/>
            <person name="Mcgee K."/>
            <person name="Jones D."/>
            <person name="Wendel J."/>
            <person name="Stelly D."/>
            <person name="Grimwood J."/>
            <person name="Schmutz J."/>
        </authorList>
    </citation>
    <scope>NUCLEOTIDE SEQUENCE [LARGE SCALE GENOMIC DNA]</scope>
    <source>
        <strain evidence="1">1408120.09</strain>
    </source>
</reference>
<evidence type="ECO:0000313" key="2">
    <source>
        <dbReference type="Proteomes" id="UP000323597"/>
    </source>
</evidence>
<gene>
    <name evidence="1" type="ORF">E1A91_A06G003200v1</name>
</gene>
<evidence type="ECO:0000313" key="1">
    <source>
        <dbReference type="EMBL" id="TYJ28495.1"/>
    </source>
</evidence>
<accession>A0A5D2YPV7</accession>
<keyword evidence="2" id="KW-1185">Reference proteome</keyword>
<protein>
    <submittedName>
        <fullName evidence="1">Uncharacterized protein</fullName>
    </submittedName>
</protein>
<proteinExistence type="predicted"/>
<dbReference type="AlphaFoldDB" id="A0A5D2YPV7"/>
<sequence length="35" mass="4123">MCTPKKMLVFTLKHPLKCKVCSYLCYVRNTCNLDK</sequence>
<name>A0A5D2YPV7_GOSMU</name>
<organism evidence="1 2">
    <name type="scientific">Gossypium mustelinum</name>
    <name type="common">Cotton</name>
    <name type="synonym">Gossypium caicoense</name>
    <dbReference type="NCBI Taxonomy" id="34275"/>
    <lineage>
        <taxon>Eukaryota</taxon>
        <taxon>Viridiplantae</taxon>
        <taxon>Streptophyta</taxon>
        <taxon>Embryophyta</taxon>
        <taxon>Tracheophyta</taxon>
        <taxon>Spermatophyta</taxon>
        <taxon>Magnoliopsida</taxon>
        <taxon>eudicotyledons</taxon>
        <taxon>Gunneridae</taxon>
        <taxon>Pentapetalae</taxon>
        <taxon>rosids</taxon>
        <taxon>malvids</taxon>
        <taxon>Malvales</taxon>
        <taxon>Malvaceae</taxon>
        <taxon>Malvoideae</taxon>
        <taxon>Gossypium</taxon>
    </lineage>
</organism>